<evidence type="ECO:0000259" key="2">
    <source>
        <dbReference type="Pfam" id="PF07944"/>
    </source>
</evidence>
<gene>
    <name evidence="5" type="ORF">V8P97_05695</name>
</gene>
<evidence type="ECO:0000259" key="4">
    <source>
        <dbReference type="Pfam" id="PF20736"/>
    </source>
</evidence>
<dbReference type="Proteomes" id="UP001373159">
    <property type="component" value="Unassembled WGS sequence"/>
</dbReference>
<evidence type="ECO:0000259" key="1">
    <source>
        <dbReference type="Pfam" id="PF07532"/>
    </source>
</evidence>
<dbReference type="RefSeq" id="WP_340469522.1">
    <property type="nucleotide sequence ID" value="NZ_JBANBB010000001.1"/>
</dbReference>
<dbReference type="PANTHER" id="PTHR31151:SF0">
    <property type="entry name" value="PROLINE-TRNA LIGASE (DUF1680)"/>
    <property type="match status" value="1"/>
</dbReference>
<dbReference type="Pfam" id="PF20578">
    <property type="entry name" value="aBig_2"/>
    <property type="match status" value="1"/>
</dbReference>
<dbReference type="PANTHER" id="PTHR31151">
    <property type="entry name" value="PROLINE-TRNA LIGASE (DUF1680)"/>
    <property type="match status" value="1"/>
</dbReference>
<name>A0ABU8ZPK5_9BIFI</name>
<feature type="domain" description="Non-reducing end beta-L-arabinofuranosidase-like GH127 catalytic" evidence="2">
    <location>
        <begin position="191"/>
        <end position="574"/>
    </location>
</feature>
<feature type="domain" description="Non-reducing end beta-L-arabinofuranosidase-like GH127 middle" evidence="4">
    <location>
        <begin position="585"/>
        <end position="670"/>
    </location>
</feature>
<sequence length="754" mass="84151">MVTEAERTVKDDIQSLYLGNLRTVEYDLDLPSSGKNGSHITWKSGDDRYVTDTGKVTRPAYGIGDRTVNLTATFSKDGVDEEVVYEVNVLEERNHIVIDAIHPIELEHAVGETFYLPQVVVVKTDKGEVLPQVVVWDGGERRRYDQVGEHRVTGHVDATDYQVAGRVVIKEHLAAKTSDRKMKVRPFPMQAVRLTPGSPFERAQGLRLRFLKSVDDDQMLVNFRRAAGLDTKGAPDMVGWDTPDSNLRGHTTGHYLSALAQAYGATGDQGILGKLGYMVSELGTVQEAFAARPGIHPGFLSAYDERQFDLLEQFTTYPKIWAPYYTLHKILAGLLDAYQVAGLPQALEIARGIGDWTHARLKRLDPSHRKKMWGLYIAGEFGGMNESLATLARLTGDDTYLEAARFFDNDKLFVPMEWHIDALGSLHANQHIPQIVGALKTYEAGHEERYYQIARFFWNSVVEHHIYSFGGTGDGEMFQQPDVIGTRLNENSAESCASYNMLKLTRDLFPYEPDVEKMDYYENTMVNHVLGTGDHEGIGGTIYFMGTQAGASKTFDTDNTCCHGTGLESQFQYGDSIYYESGAGLLVALYVPSRLKTETADLAIEADMADPGRVAIHVGRLSEPLILRHPAWSRRMSVRVNGSEVETTEQDRYMRVDRDLSAGDIVELAFEPTLRFVPTPDVPSLVSVAYGPYILAAIDQEEGGMADLHAHDAEELAKRVTREPGTLVFHVDGMTMIPLFAVDHERYSVYFNRG</sequence>
<dbReference type="Pfam" id="PF07532">
    <property type="entry name" value="Big_4"/>
    <property type="match status" value="1"/>
</dbReference>
<dbReference type="InterPro" id="IPR011081">
    <property type="entry name" value="Big_4"/>
</dbReference>
<accession>A0ABU8ZPK5</accession>
<feature type="domain" description="Atrophied bacterial Ig" evidence="3">
    <location>
        <begin position="11"/>
        <end position="91"/>
    </location>
</feature>
<dbReference type="Pfam" id="PF07944">
    <property type="entry name" value="Beta-AFase-like_GH127_cat"/>
    <property type="match status" value="1"/>
</dbReference>
<comment type="caution">
    <text evidence="5">The sequence shown here is derived from an EMBL/GenBank/DDBJ whole genome shotgun (WGS) entry which is preliminary data.</text>
</comment>
<keyword evidence="6" id="KW-1185">Reference proteome</keyword>
<dbReference type="InterPro" id="IPR008928">
    <property type="entry name" value="6-hairpin_glycosidase_sf"/>
</dbReference>
<organism evidence="5 6">
    <name type="scientific">Bifidobacterium favimelis</name>
    <dbReference type="NCBI Taxonomy" id="3122979"/>
    <lineage>
        <taxon>Bacteria</taxon>
        <taxon>Bacillati</taxon>
        <taxon>Actinomycetota</taxon>
        <taxon>Actinomycetes</taxon>
        <taxon>Bifidobacteriales</taxon>
        <taxon>Bifidobacteriaceae</taxon>
        <taxon>Bifidobacterium</taxon>
    </lineage>
</organism>
<dbReference type="InterPro" id="IPR046780">
    <property type="entry name" value="aBig_2"/>
</dbReference>
<dbReference type="EMBL" id="JBANBB010000001">
    <property type="protein sequence ID" value="MEK0306952.1"/>
    <property type="molecule type" value="Genomic_DNA"/>
</dbReference>
<evidence type="ECO:0000259" key="3">
    <source>
        <dbReference type="Pfam" id="PF20578"/>
    </source>
</evidence>
<proteinExistence type="predicted"/>
<evidence type="ECO:0000313" key="6">
    <source>
        <dbReference type="Proteomes" id="UP001373159"/>
    </source>
</evidence>
<dbReference type="Pfam" id="PF20736">
    <property type="entry name" value="Glyco_hydro127M"/>
    <property type="match status" value="1"/>
</dbReference>
<dbReference type="SUPFAM" id="SSF48208">
    <property type="entry name" value="Six-hairpin glycosidases"/>
    <property type="match status" value="1"/>
</dbReference>
<dbReference type="InterPro" id="IPR012878">
    <property type="entry name" value="Beta-AFase-like_GH127_cat"/>
</dbReference>
<dbReference type="InterPro" id="IPR049046">
    <property type="entry name" value="Beta-AFase-like_GH127_middle"/>
</dbReference>
<reference evidence="5 6" key="1">
    <citation type="submission" date="2024-02" db="EMBL/GenBank/DDBJ databases">
        <title>Bifidobacterium honeyensis sp. nov., isolated from the comb honey.</title>
        <authorList>
            <person name="Liu W."/>
            <person name="Li Y."/>
        </authorList>
    </citation>
    <scope>NUCLEOTIDE SEQUENCE [LARGE SCALE GENOMIC DNA]</scope>
    <source>
        <strain evidence="5 6">IMAU50988</strain>
    </source>
</reference>
<feature type="domain" description="Bacterial Ig-like" evidence="1">
    <location>
        <begin position="101"/>
        <end position="157"/>
    </location>
</feature>
<evidence type="ECO:0000313" key="5">
    <source>
        <dbReference type="EMBL" id="MEK0306952.1"/>
    </source>
</evidence>
<protein>
    <submittedName>
        <fullName evidence="5">Beta-L-arabinofuranosidase domain-containing protein</fullName>
    </submittedName>
</protein>